<dbReference type="EMBL" id="WHWB01034091">
    <property type="protein sequence ID" value="KAJ7413999.1"/>
    <property type="molecule type" value="Genomic_DNA"/>
</dbReference>
<feature type="region of interest" description="Disordered" evidence="1">
    <location>
        <begin position="301"/>
        <end position="341"/>
    </location>
</feature>
<name>A0ABQ9D8J6_9PASS</name>
<organism evidence="2 3">
    <name type="scientific">Willisornis vidua</name>
    <name type="common">Xingu scale-backed antbird</name>
    <dbReference type="NCBI Taxonomy" id="1566151"/>
    <lineage>
        <taxon>Eukaryota</taxon>
        <taxon>Metazoa</taxon>
        <taxon>Chordata</taxon>
        <taxon>Craniata</taxon>
        <taxon>Vertebrata</taxon>
        <taxon>Euteleostomi</taxon>
        <taxon>Archelosauria</taxon>
        <taxon>Archosauria</taxon>
        <taxon>Dinosauria</taxon>
        <taxon>Saurischia</taxon>
        <taxon>Theropoda</taxon>
        <taxon>Coelurosauria</taxon>
        <taxon>Aves</taxon>
        <taxon>Neognathae</taxon>
        <taxon>Neoaves</taxon>
        <taxon>Telluraves</taxon>
        <taxon>Australaves</taxon>
        <taxon>Passeriformes</taxon>
        <taxon>Thamnophilidae</taxon>
        <taxon>Willisornis</taxon>
    </lineage>
</organism>
<gene>
    <name evidence="2" type="ORF">WISP_87207</name>
</gene>
<evidence type="ECO:0000313" key="2">
    <source>
        <dbReference type="EMBL" id="KAJ7413999.1"/>
    </source>
</evidence>
<dbReference type="Proteomes" id="UP001145742">
    <property type="component" value="Unassembled WGS sequence"/>
</dbReference>
<evidence type="ECO:0000256" key="1">
    <source>
        <dbReference type="SAM" id="MobiDB-lite"/>
    </source>
</evidence>
<dbReference type="PANTHER" id="PTHR22444">
    <property type="entry name" value="GLUTAMATE-RICH PROTEIN 1"/>
    <property type="match status" value="1"/>
</dbReference>
<dbReference type="InterPro" id="IPR026719">
    <property type="entry name" value="ERICH1"/>
</dbReference>
<accession>A0ABQ9D8J6</accession>
<feature type="compositionally biased region" description="Basic residues" evidence="1">
    <location>
        <begin position="463"/>
        <end position="481"/>
    </location>
</feature>
<proteinExistence type="predicted"/>
<feature type="region of interest" description="Disordered" evidence="1">
    <location>
        <begin position="406"/>
        <end position="441"/>
    </location>
</feature>
<feature type="compositionally biased region" description="Low complexity" evidence="1">
    <location>
        <begin position="318"/>
        <end position="327"/>
    </location>
</feature>
<comment type="caution">
    <text evidence="2">The sequence shown here is derived from an EMBL/GenBank/DDBJ whole genome shotgun (WGS) entry which is preliminary data.</text>
</comment>
<protein>
    <submittedName>
        <fullName evidence="2">Uncharacterized protein</fullName>
    </submittedName>
</protein>
<evidence type="ECO:0000313" key="3">
    <source>
        <dbReference type="Proteomes" id="UP001145742"/>
    </source>
</evidence>
<feature type="region of interest" description="Disordered" evidence="1">
    <location>
        <begin position="462"/>
        <end position="481"/>
    </location>
</feature>
<dbReference type="PANTHER" id="PTHR22444:SF1">
    <property type="entry name" value="GLUTAMATE-RICH PROTEIN 1"/>
    <property type="match status" value="1"/>
</dbReference>
<sequence>MLSRDLSKCFLGKDASNKLICGMNLVSSSSNASSLLLKTDEMLQHKDKLKAVENVIFMSCPLALFNVCNIKKRTVTSFFFQEVDDLRQGFLDEILGLNLDLLLGLLTLQWRDRNMKCRKTQMLTQQAVPRALIIQAVKQNVTFHFQAVPRIAYIVKAFSASHSTPPARRLGVCKELGADLNRPKGNPTPYDVMLSLQSWKKEEGSDAQSDGVCFPKSTLLMVDPCFPGDAWPWEVVNEFFALPIKLSLSQSTSGLNSIILILSPIPRGGMFLAKLLKRLYGETSSSSVVHTSNREEEAVFGNLGTKSEEKNLHNVQNSSTDASTSTDPPCESFQGSDDAIMSPRRMYTVDLPPEGYVAVTPDAVSNAVSEDSVSSADSTAVLQASCRHSDAALMMNTSSHVSFESTEEEYQGQTKRKRVRRKKQKTNLQISNNLHGEQTNSEMQETLVQDNIQLQQRDSPKISKNKKRKMKKKRQKEKKRAAGLITKTTSVDFTYQPDKHNREEAEGLKDIDEKADSILDFLQATQQIYFADSMYHSFSSLFMSIMAQKKMDVRLLLL</sequence>
<feature type="compositionally biased region" description="Basic residues" evidence="1">
    <location>
        <begin position="414"/>
        <end position="425"/>
    </location>
</feature>
<keyword evidence="3" id="KW-1185">Reference proteome</keyword>
<reference evidence="2" key="1">
    <citation type="submission" date="2019-10" db="EMBL/GenBank/DDBJ databases">
        <authorList>
            <person name="Soares A.E.R."/>
            <person name="Aleixo A."/>
            <person name="Schneider P."/>
            <person name="Miyaki C.Y."/>
            <person name="Schneider M.P."/>
            <person name="Mello C."/>
            <person name="Vasconcelos A.T.R."/>
        </authorList>
    </citation>
    <scope>NUCLEOTIDE SEQUENCE</scope>
    <source>
        <tissue evidence="2">Muscle</tissue>
    </source>
</reference>
<feature type="compositionally biased region" description="Polar residues" evidence="1">
    <location>
        <begin position="426"/>
        <end position="441"/>
    </location>
</feature>